<organism evidence="1 2">
    <name type="scientific">Listeria booriae</name>
    <dbReference type="NCBI Taxonomy" id="1552123"/>
    <lineage>
        <taxon>Bacteria</taxon>
        <taxon>Bacillati</taxon>
        <taxon>Bacillota</taxon>
        <taxon>Bacilli</taxon>
        <taxon>Bacillales</taxon>
        <taxon>Listeriaceae</taxon>
        <taxon>Listeria</taxon>
    </lineage>
</organism>
<evidence type="ECO:0000313" key="2">
    <source>
        <dbReference type="Proteomes" id="UP000543005"/>
    </source>
</evidence>
<accession>A0A842G4V9</accession>
<dbReference type="EMBL" id="JAARZT010000020">
    <property type="protein sequence ID" value="MBC2293776.1"/>
    <property type="molecule type" value="Genomic_DNA"/>
</dbReference>
<proteinExistence type="predicted"/>
<gene>
    <name evidence="1" type="ORF">HCC36_11100</name>
</gene>
<dbReference type="RefSeq" id="WP_185629541.1">
    <property type="nucleotide sequence ID" value="NZ_JAARZT010000020.1"/>
</dbReference>
<reference evidence="1 2" key="1">
    <citation type="submission" date="2020-03" db="EMBL/GenBank/DDBJ databases">
        <title>Soil Listeria distribution.</title>
        <authorList>
            <person name="Liao J."/>
            <person name="Wiedmann M."/>
        </authorList>
    </citation>
    <scope>NUCLEOTIDE SEQUENCE [LARGE SCALE GENOMIC DNA]</scope>
    <source>
        <strain evidence="1 2">FSL L7-0051</strain>
    </source>
</reference>
<protein>
    <submittedName>
        <fullName evidence="1">Uncharacterized protein</fullName>
    </submittedName>
</protein>
<evidence type="ECO:0000313" key="1">
    <source>
        <dbReference type="EMBL" id="MBC2293776.1"/>
    </source>
</evidence>
<name>A0A842G4V9_9LIST</name>
<dbReference type="Proteomes" id="UP000543005">
    <property type="component" value="Unassembled WGS sequence"/>
</dbReference>
<sequence length="73" mass="8333">MLFLQQGFALEKLQHIGYEPVSEQDARNIEVASKSYELNIQESEYLGQPARVYTENDTWIAEVTKVDLEGELG</sequence>
<dbReference type="AlphaFoldDB" id="A0A842G4V9"/>
<comment type="caution">
    <text evidence="1">The sequence shown here is derived from an EMBL/GenBank/DDBJ whole genome shotgun (WGS) entry which is preliminary data.</text>
</comment>